<evidence type="ECO:0000313" key="3">
    <source>
        <dbReference type="Proteomes" id="UP000663937"/>
    </source>
</evidence>
<feature type="transmembrane region" description="Helical" evidence="1">
    <location>
        <begin position="18"/>
        <end position="38"/>
    </location>
</feature>
<dbReference type="AlphaFoldDB" id="A0A8A4Z9G8"/>
<sequence length="46" mass="4709">MIATHMAAAAALDSRTDWISLALSGLTLLAAIAAGLFAGRAAHWTK</sequence>
<proteinExistence type="predicted"/>
<organism evidence="2 3">
    <name type="scientific">Pengzhenrongella sicca</name>
    <dbReference type="NCBI Taxonomy" id="2819238"/>
    <lineage>
        <taxon>Bacteria</taxon>
        <taxon>Bacillati</taxon>
        <taxon>Actinomycetota</taxon>
        <taxon>Actinomycetes</taxon>
        <taxon>Micrococcales</taxon>
        <taxon>Pengzhenrongella</taxon>
    </lineage>
</organism>
<evidence type="ECO:0000256" key="1">
    <source>
        <dbReference type="SAM" id="Phobius"/>
    </source>
</evidence>
<gene>
    <name evidence="2" type="ORF">J4E96_14470</name>
</gene>
<keyword evidence="3" id="KW-1185">Reference proteome</keyword>
<keyword evidence="1" id="KW-0472">Membrane</keyword>
<keyword evidence="1" id="KW-1133">Transmembrane helix</keyword>
<dbReference type="KEGG" id="psic:J4E96_14470"/>
<protein>
    <submittedName>
        <fullName evidence="2">Uncharacterized protein</fullName>
    </submittedName>
</protein>
<accession>A0A8A4Z9G8</accession>
<dbReference type="Proteomes" id="UP000663937">
    <property type="component" value="Chromosome"/>
</dbReference>
<dbReference type="EMBL" id="CP071868">
    <property type="protein sequence ID" value="QTE28560.1"/>
    <property type="molecule type" value="Genomic_DNA"/>
</dbReference>
<name>A0A8A4Z9G8_9MICO</name>
<dbReference type="RefSeq" id="WP_227422796.1">
    <property type="nucleotide sequence ID" value="NZ_CP071868.1"/>
</dbReference>
<reference evidence="2" key="1">
    <citation type="submission" date="2021-03" db="EMBL/GenBank/DDBJ databases">
        <title>Pengzhenrongella sicca gen. nov., sp. nov., a new member of suborder Micrococcineae isolated from High-Arctic tundra soil.</title>
        <authorList>
            <person name="Peng F."/>
        </authorList>
    </citation>
    <scope>NUCLEOTIDE SEQUENCE</scope>
    <source>
        <strain evidence="2">LRZ-2</strain>
    </source>
</reference>
<evidence type="ECO:0000313" key="2">
    <source>
        <dbReference type="EMBL" id="QTE28560.1"/>
    </source>
</evidence>
<keyword evidence="1" id="KW-0812">Transmembrane</keyword>